<dbReference type="AlphaFoldDB" id="I9NMP1"/>
<proteinExistence type="predicted"/>
<dbReference type="EMBL" id="CP010978">
    <property type="protein sequence ID" value="AJQ26905.1"/>
    <property type="molecule type" value="Genomic_DNA"/>
</dbReference>
<dbReference type="RefSeq" id="WP_007959689.1">
    <property type="nucleotide sequence ID" value="NZ_CP010978.1"/>
</dbReference>
<evidence type="ECO:0000313" key="1">
    <source>
        <dbReference type="EMBL" id="AJQ26905.1"/>
    </source>
</evidence>
<gene>
    <name evidence="1" type="ORF">JBW_01555</name>
</gene>
<organism evidence="1 2">
    <name type="scientific">Pelosinus fermentans JBW45</name>
    <dbReference type="NCBI Taxonomy" id="1192197"/>
    <lineage>
        <taxon>Bacteria</taxon>
        <taxon>Bacillati</taxon>
        <taxon>Bacillota</taxon>
        <taxon>Negativicutes</taxon>
        <taxon>Selenomonadales</taxon>
        <taxon>Sporomusaceae</taxon>
        <taxon>Pelosinus</taxon>
    </lineage>
</organism>
<dbReference type="Proteomes" id="UP000005361">
    <property type="component" value="Chromosome"/>
</dbReference>
<protein>
    <submittedName>
        <fullName evidence="1">Uncharacterized protein</fullName>
    </submittedName>
</protein>
<reference evidence="2" key="2">
    <citation type="submission" date="2015-02" db="EMBL/GenBank/DDBJ databases">
        <title>Complete Genome Sequence of Pelosinus fermentans JBW45.</title>
        <authorList>
            <person name="De Leon K.B."/>
            <person name="Utturkar S.M."/>
            <person name="Camilleri L.B."/>
            <person name="Arkin A.P."/>
            <person name="Fields M.W."/>
            <person name="Brown S.D."/>
            <person name="Wall J.D."/>
        </authorList>
    </citation>
    <scope>NUCLEOTIDE SEQUENCE [LARGE SCALE GENOMIC DNA]</scope>
    <source>
        <strain evidence="2">JBW45</strain>
    </source>
</reference>
<accession>I9NMP1</accession>
<dbReference type="KEGG" id="pft:JBW_01555"/>
<evidence type="ECO:0000313" key="2">
    <source>
        <dbReference type="Proteomes" id="UP000005361"/>
    </source>
</evidence>
<sequence>MQLRCNNKLCEYNDPDKLLCGATVVYYVNRLCRTFKDRRDNYKDLMRVDNPNCRKSNGKWVSNHVGKI</sequence>
<name>I9NMP1_9FIRM</name>
<reference evidence="1 2" key="1">
    <citation type="journal article" date="2015" name="Genome Announc.">
        <title>Complete Genome Sequence of Pelosinus fermentans JBW45, a Member of a Remarkably Competitive Group of Negativicutes in the Firmicutes Phylum.</title>
        <authorList>
            <person name="De Leon K.B."/>
            <person name="Utturkar S.M."/>
            <person name="Camilleri L.B."/>
            <person name="Elias D.A."/>
            <person name="Arkin A.P."/>
            <person name="Fields M.W."/>
            <person name="Brown S.D."/>
            <person name="Wall J.D."/>
        </authorList>
    </citation>
    <scope>NUCLEOTIDE SEQUENCE [LARGE SCALE GENOMIC DNA]</scope>
    <source>
        <strain evidence="1 2">JBW45</strain>
    </source>
</reference>
<dbReference type="HOGENOM" id="CLU_2790256_0_0_9"/>
<dbReference type="STRING" id="1192197.JBW_01555"/>